<evidence type="ECO:0008006" key="3">
    <source>
        <dbReference type="Google" id="ProtNLM"/>
    </source>
</evidence>
<dbReference type="Proteomes" id="UP001596405">
    <property type="component" value="Unassembled WGS sequence"/>
</dbReference>
<protein>
    <recommendedName>
        <fullName evidence="3">DUF4367 domain-containing protein</fullName>
    </recommendedName>
</protein>
<dbReference type="EMBL" id="JBHSYQ010000006">
    <property type="protein sequence ID" value="MFC6998742.1"/>
    <property type="molecule type" value="Genomic_DNA"/>
</dbReference>
<keyword evidence="2" id="KW-1185">Reference proteome</keyword>
<sequence length="141" mass="15957">MNANNILLISALILFCSCDWGRTPSKNRFQTAADIIIPTDIQIIQDEYQDMWQDYAIIYKIGLTPASTTQLIKSIHKSKYYDPVKAKSSILKAGSESYNGVSGEWLDSEDGYLFQGKEGRTFFSIELDTVNREAIFKELAD</sequence>
<proteinExistence type="predicted"/>
<reference evidence="2" key="1">
    <citation type="journal article" date="2019" name="Int. J. Syst. Evol. Microbiol.">
        <title>The Global Catalogue of Microorganisms (GCM) 10K type strain sequencing project: providing services to taxonomists for standard genome sequencing and annotation.</title>
        <authorList>
            <consortium name="The Broad Institute Genomics Platform"/>
            <consortium name="The Broad Institute Genome Sequencing Center for Infectious Disease"/>
            <person name="Wu L."/>
            <person name="Ma J."/>
        </authorList>
    </citation>
    <scope>NUCLEOTIDE SEQUENCE [LARGE SCALE GENOMIC DNA]</scope>
    <source>
        <strain evidence="2">CGMCC 4.7393</strain>
    </source>
</reference>
<evidence type="ECO:0000313" key="1">
    <source>
        <dbReference type="EMBL" id="MFC6998742.1"/>
    </source>
</evidence>
<dbReference type="RefSeq" id="WP_066623463.1">
    <property type="nucleotide sequence ID" value="NZ_JBHSYQ010000006.1"/>
</dbReference>
<comment type="caution">
    <text evidence="1">The sequence shown here is derived from an EMBL/GenBank/DDBJ whole genome shotgun (WGS) entry which is preliminary data.</text>
</comment>
<accession>A0ABW2DQA1</accession>
<organism evidence="1 2">
    <name type="scientific">Rufibacter roseus</name>
    <dbReference type="NCBI Taxonomy" id="1567108"/>
    <lineage>
        <taxon>Bacteria</taxon>
        <taxon>Pseudomonadati</taxon>
        <taxon>Bacteroidota</taxon>
        <taxon>Cytophagia</taxon>
        <taxon>Cytophagales</taxon>
        <taxon>Hymenobacteraceae</taxon>
        <taxon>Rufibacter</taxon>
    </lineage>
</organism>
<gene>
    <name evidence="1" type="ORF">ACFQHR_13990</name>
</gene>
<name>A0ABW2DQA1_9BACT</name>
<evidence type="ECO:0000313" key="2">
    <source>
        <dbReference type="Proteomes" id="UP001596405"/>
    </source>
</evidence>